<evidence type="ECO:0000313" key="3">
    <source>
        <dbReference type="Proteomes" id="UP001055712"/>
    </source>
</evidence>
<reference evidence="2" key="2">
    <citation type="submission" date="2020-11" db="EMBL/GenBank/DDBJ databases">
        <authorList>
            <person name="Cecchin M."/>
            <person name="Marcolungo L."/>
            <person name="Rossato M."/>
            <person name="Girolomoni L."/>
            <person name="Cosentino E."/>
            <person name="Cuine S."/>
            <person name="Li-Beisson Y."/>
            <person name="Delledonne M."/>
            <person name="Ballottari M."/>
        </authorList>
    </citation>
    <scope>NUCLEOTIDE SEQUENCE</scope>
    <source>
        <strain evidence="2">211/11P</strain>
        <tissue evidence="2">Whole cell</tissue>
    </source>
</reference>
<keyword evidence="3" id="KW-1185">Reference proteome</keyword>
<name>A0A9D4TYR0_CHLVU</name>
<evidence type="ECO:0000313" key="2">
    <source>
        <dbReference type="EMBL" id="KAI3438223.1"/>
    </source>
</evidence>
<organism evidence="2 3">
    <name type="scientific">Chlorella vulgaris</name>
    <name type="common">Green alga</name>
    <dbReference type="NCBI Taxonomy" id="3077"/>
    <lineage>
        <taxon>Eukaryota</taxon>
        <taxon>Viridiplantae</taxon>
        <taxon>Chlorophyta</taxon>
        <taxon>core chlorophytes</taxon>
        <taxon>Trebouxiophyceae</taxon>
        <taxon>Chlorellales</taxon>
        <taxon>Chlorellaceae</taxon>
        <taxon>Chlorella clade</taxon>
        <taxon>Chlorella</taxon>
    </lineage>
</organism>
<dbReference type="AlphaFoldDB" id="A0A9D4TYR0"/>
<feature type="compositionally biased region" description="Low complexity" evidence="1">
    <location>
        <begin position="124"/>
        <end position="140"/>
    </location>
</feature>
<dbReference type="Proteomes" id="UP001055712">
    <property type="component" value="Unassembled WGS sequence"/>
</dbReference>
<evidence type="ECO:0000256" key="1">
    <source>
        <dbReference type="SAM" id="MobiDB-lite"/>
    </source>
</evidence>
<sequence length="149" mass="15980">MATSVFNLHPVVRYEASLPGRPRHPHRQGTRYAARWSLQRGNLAAQAGRQDEPPPLQESDGKTPHSPSPQEALLAALQESGVPLEQIQVGRAPGDSEVWTDLLDAETEDVWMRDPPMPEYIEELLGGDLSGGSSSAGNNDDPPPPGGGS</sequence>
<feature type="region of interest" description="Disordered" evidence="1">
    <location>
        <begin position="123"/>
        <end position="149"/>
    </location>
</feature>
<feature type="region of interest" description="Disordered" evidence="1">
    <location>
        <begin position="17"/>
        <end position="70"/>
    </location>
</feature>
<accession>A0A9D4TYR0</accession>
<proteinExistence type="predicted"/>
<dbReference type="EMBL" id="SIDB01000001">
    <property type="protein sequence ID" value="KAI3438223.1"/>
    <property type="molecule type" value="Genomic_DNA"/>
</dbReference>
<reference evidence="2" key="1">
    <citation type="journal article" date="2019" name="Plant J.">
        <title>Chlorella vulgaris genome assembly and annotation reveals the molecular basis for metabolic acclimation to high light conditions.</title>
        <authorList>
            <person name="Cecchin M."/>
            <person name="Marcolungo L."/>
            <person name="Rossato M."/>
            <person name="Girolomoni L."/>
            <person name="Cosentino E."/>
            <person name="Cuine S."/>
            <person name="Li-Beisson Y."/>
            <person name="Delledonne M."/>
            <person name="Ballottari M."/>
        </authorList>
    </citation>
    <scope>NUCLEOTIDE SEQUENCE</scope>
    <source>
        <strain evidence="2">211/11P</strain>
    </source>
</reference>
<comment type="caution">
    <text evidence="2">The sequence shown here is derived from an EMBL/GenBank/DDBJ whole genome shotgun (WGS) entry which is preliminary data.</text>
</comment>
<gene>
    <name evidence="2" type="ORF">D9Q98_000660</name>
</gene>
<protein>
    <submittedName>
        <fullName evidence="2">Uncharacterized protein</fullName>
    </submittedName>
</protein>